<dbReference type="PROSITE" id="PS51782">
    <property type="entry name" value="LYSM"/>
    <property type="match status" value="2"/>
</dbReference>
<dbReference type="InterPro" id="IPR018392">
    <property type="entry name" value="LysM"/>
</dbReference>
<feature type="disulfide bond" evidence="14">
    <location>
        <begin position="469"/>
        <end position="473"/>
    </location>
</feature>
<evidence type="ECO:0000256" key="15">
    <source>
        <dbReference type="RuleBase" id="RU000489"/>
    </source>
</evidence>
<dbReference type="GO" id="GO:0000272">
    <property type="term" value="P:polysaccharide catabolic process"/>
    <property type="evidence" value="ECO:0007669"/>
    <property type="project" value="UniProtKB-KW"/>
</dbReference>
<dbReference type="Pfam" id="PF00704">
    <property type="entry name" value="Glyco_hydro_18"/>
    <property type="match status" value="1"/>
</dbReference>
<feature type="signal peptide" evidence="17">
    <location>
        <begin position="1"/>
        <end position="22"/>
    </location>
</feature>
<name>A0A5C6TLS3_FUSOC</name>
<evidence type="ECO:0000256" key="2">
    <source>
        <dbReference type="ARBA" id="ARBA00004613"/>
    </source>
</evidence>
<feature type="domain" description="LysM" evidence="19">
    <location>
        <begin position="281"/>
        <end position="327"/>
    </location>
</feature>
<dbReference type="InterPro" id="IPR001579">
    <property type="entry name" value="Glyco_hydro_18_chit_AS"/>
</dbReference>
<keyword evidence="9" id="KW-0843">Virulence</keyword>
<evidence type="ECO:0000259" key="20">
    <source>
        <dbReference type="PROSITE" id="PS51910"/>
    </source>
</evidence>
<feature type="compositionally biased region" description="Low complexity" evidence="16">
    <location>
        <begin position="1307"/>
        <end position="1359"/>
    </location>
</feature>
<evidence type="ECO:0000313" key="21">
    <source>
        <dbReference type="EMBL" id="TXC11593.1"/>
    </source>
</evidence>
<evidence type="ECO:0000256" key="1">
    <source>
        <dbReference type="ARBA" id="ARBA00000822"/>
    </source>
</evidence>
<comment type="caution">
    <text evidence="21">The sequence shown here is derived from an EMBL/GenBank/DDBJ whole genome shotgun (WGS) entry which is preliminary data.</text>
</comment>
<dbReference type="InterPro" id="IPR036779">
    <property type="entry name" value="LysM_dom_sf"/>
</dbReference>
<dbReference type="SUPFAM" id="SSF54556">
    <property type="entry name" value="Chitinase insertion domain"/>
    <property type="match status" value="1"/>
</dbReference>
<dbReference type="SUPFAM" id="SSF51445">
    <property type="entry name" value="(Trans)glycosidases"/>
    <property type="match status" value="1"/>
</dbReference>
<feature type="chain" id="PRO_5022678282" description="chitinase" evidence="17">
    <location>
        <begin position="23"/>
        <end position="1389"/>
    </location>
</feature>
<evidence type="ECO:0000313" key="22">
    <source>
        <dbReference type="Proteomes" id="UP000321331"/>
    </source>
</evidence>
<keyword evidence="7 15" id="KW-0378">Hydrolase</keyword>
<dbReference type="InterPro" id="IPR036861">
    <property type="entry name" value="Endochitinase-like_sf"/>
</dbReference>
<keyword evidence="14" id="KW-1015">Disulfide bond</keyword>
<comment type="similarity">
    <text evidence="13">Belongs to the secreted LysM effector family.</text>
</comment>
<evidence type="ECO:0000256" key="7">
    <source>
        <dbReference type="ARBA" id="ARBA00022801"/>
    </source>
</evidence>
<evidence type="ECO:0000259" key="19">
    <source>
        <dbReference type="PROSITE" id="PS51782"/>
    </source>
</evidence>
<dbReference type="InterPro" id="IPR017853">
    <property type="entry name" value="GH"/>
</dbReference>
<dbReference type="SUPFAM" id="SSF54106">
    <property type="entry name" value="LysM domain"/>
    <property type="match status" value="1"/>
</dbReference>
<dbReference type="PANTHER" id="PTHR47700">
    <property type="entry name" value="V CHITINASE, PUTATIVE (AFU_ORTHOLOGUE AFUA_6G13720)-RELATED"/>
    <property type="match status" value="1"/>
</dbReference>
<feature type="domain" description="LysM" evidence="19">
    <location>
        <begin position="346"/>
        <end position="394"/>
    </location>
</feature>
<keyword evidence="11 15" id="KW-0326">Glycosidase</keyword>
<evidence type="ECO:0000256" key="3">
    <source>
        <dbReference type="ARBA" id="ARBA00008682"/>
    </source>
</evidence>
<evidence type="ECO:0000256" key="5">
    <source>
        <dbReference type="ARBA" id="ARBA00022525"/>
    </source>
</evidence>
<dbReference type="Gene3D" id="3.20.20.80">
    <property type="entry name" value="Glycosidases"/>
    <property type="match status" value="1"/>
</dbReference>
<dbReference type="InterPro" id="IPR001002">
    <property type="entry name" value="Chitin-bd_1"/>
</dbReference>
<protein>
    <recommendedName>
        <fullName evidence="4">chitinase</fullName>
        <ecNumber evidence="4">3.2.1.14</ecNumber>
    </recommendedName>
</protein>
<feature type="disulfide bond" evidence="14">
    <location>
        <begin position="432"/>
        <end position="444"/>
    </location>
</feature>
<dbReference type="InterPro" id="IPR001223">
    <property type="entry name" value="Glyco_hydro18_cat"/>
</dbReference>
<comment type="caution">
    <text evidence="14">Lacks conserved residue(s) required for the propagation of feature annotation.</text>
</comment>
<keyword evidence="17" id="KW-0732">Signal</keyword>
<dbReference type="SUPFAM" id="SSF57016">
    <property type="entry name" value="Plant lectins/antimicrobial peptides"/>
    <property type="match status" value="1"/>
</dbReference>
<dbReference type="InterPro" id="IPR029070">
    <property type="entry name" value="Chitinase_insertion_sf"/>
</dbReference>
<dbReference type="SMART" id="SM00257">
    <property type="entry name" value="LysM"/>
    <property type="match status" value="2"/>
</dbReference>
<proteinExistence type="inferred from homology"/>
<reference evidence="21 22" key="1">
    <citation type="submission" date="2019-07" db="EMBL/GenBank/DDBJ databases">
        <title>The First High-Quality Draft Genome Sequence of the Causal Agent of the Current Panama Disease Epidemic.</title>
        <authorList>
            <person name="Warmington R.J."/>
            <person name="Kay W."/>
            <person name="Jeffries A."/>
            <person name="Bebber D."/>
            <person name="Moore K."/>
            <person name="Studholme D.J."/>
        </authorList>
    </citation>
    <scope>NUCLEOTIDE SEQUENCE [LARGE SCALE GENOMIC DNA]</scope>
    <source>
        <strain evidence="21 22">TR4</strain>
    </source>
</reference>
<evidence type="ECO:0000259" key="18">
    <source>
        <dbReference type="PROSITE" id="PS50941"/>
    </source>
</evidence>
<evidence type="ECO:0000256" key="13">
    <source>
        <dbReference type="ARBA" id="ARBA00044955"/>
    </source>
</evidence>
<dbReference type="Proteomes" id="UP000321331">
    <property type="component" value="Unassembled WGS sequence"/>
</dbReference>
<comment type="subcellular location">
    <subcellularLocation>
        <location evidence="2">Secreted</location>
    </subcellularLocation>
</comment>
<dbReference type="Gene3D" id="3.30.60.10">
    <property type="entry name" value="Endochitinase-like"/>
    <property type="match status" value="1"/>
</dbReference>
<dbReference type="CDD" id="cd00118">
    <property type="entry name" value="LysM"/>
    <property type="match status" value="1"/>
</dbReference>
<dbReference type="Pfam" id="PF01476">
    <property type="entry name" value="LysM"/>
    <property type="match status" value="2"/>
</dbReference>
<evidence type="ECO:0000256" key="9">
    <source>
        <dbReference type="ARBA" id="ARBA00023026"/>
    </source>
</evidence>
<sequence length="1389" mass="150604">MRISTFIAAVLSTVFTIYPAFAYGTAAPQLNSCPPLIDEAGVDSSNWTLFTNLDEALACNHKPRLLDFTIHYPLRPSGPGNVLRACTSYQGETLNLTSVVSTSSLARNNQTKSKLELVWDDTDEKVIMPQAITALKELQSFLLTEGSKDRQSIFSQYGDTSVGLYIGDKVVPSSVANVVIEALVKRLRESGMPRRLGVQLCGDGRNSDYTSGIMIDTKPGPASLINAQVAVSGWSNATCIDGFQHSSNFGSFLIETIKGDTAVSRPSNSTSPKLAKRAECKTIQVKSGDGCGDLAQRCGIKAADFTKYNSQTKNLCSTLIDGQHVCCSSGDLPDFRPKPKPDGSCATYTVESGDFCNKIAAANSLKVEDIESFNKNTWGWSGCKLLFDKAVICLSKGDPPMPNPIANAECGPQKPGTKKPENGKDLADLNPCPLNACCNIWGQCGVTADFCKNTTLGAPGTAKPGTNGCISNCGTDIVNNKSPPSSFISVGYFEAWNQDRPCLWMDASELEKRSELTHVHFSFARLTDSFEVDISHVSYQFNKFKKLKGPKRILAFGGWVDSTHPTKYHILRNAVKMENRLQVAKNIAAFVKKHDLDGVDIDWEYPGAPDIPDIPKADEEDGKNYLGLLTLLKGQLGGLSLSIAAPASFWYLKPYPINNIAKVVDYIIYMTYDLHGQWDYDNKWASPGCPKGNCLRSHVNLTETMGALAMITKAGVPSTKVIVGVTSYGRSFKMAKKGCVGPMCTFLGSSTESLARKGVCTGESGYISNAEIENIANKQATWWIDESDSDILVYNDTEWVAYMSDSTKKRRISKYQGLNFGGVTDWAVDLQKFGKLEDSNLIEIIDKDGKCKWKTKDGFSCLDKAVIESDMNPQDRWNGVRAPCAWRDMASSWVDKRSSQNINVTGKENANKFSRHVSDLADGYEKFDCASFSVGVNGCEQEDKCEDTRDSGPAGYFILNSFTSIHTTFKSLWQTVDKVENGMQSKLDQLVETFAPDVDESSEFNLIADFLGIAVGMFAAPFFNKIMKTKDSPTADIKDLIANTASWGATLAKDIQNSKRETPKSKVAGKLSEISDLWTESIEAFTEKAFRGDDESVDYIGDLIADGKFNNDEVTFDMSDLRKQLRKVFFAVLIPEAWKVGAGYAPAFVMDSGYDCNAVGPLDYEYIAPSTGEEMGYCYQGRRYYLLAPNGRERNCDPQVPGGTGGNPTDCKPNYFTAPQGIENLGPKNQDTYDWGGIKAQDLVAGAVEGWKANKEKNGGGFLDLTKTSNYDFLLDGNSDEVNIRLPGFIQIPYGGHNGNWNSTAHGGSKPSPNGGSNSGSKCGSSGGSQTSSYGGSSSGSSFGSNRGPNGSNGSGSKNTQPSIVPVISGAGKQAIGMLSLLAAIAAVF</sequence>
<dbReference type="GO" id="GO:0008061">
    <property type="term" value="F:chitin binding"/>
    <property type="evidence" value="ECO:0007669"/>
    <property type="project" value="UniProtKB-UniRule"/>
</dbReference>
<feature type="domain" description="GH18" evidence="20">
    <location>
        <begin position="487"/>
        <end position="849"/>
    </location>
</feature>
<feature type="domain" description="Chitin-binding type-1" evidence="18">
    <location>
        <begin position="407"/>
        <end position="475"/>
    </location>
</feature>
<comment type="similarity">
    <text evidence="3">Belongs to the glycosyl hydrolase 18 family. Chitinase class V subfamily.</text>
</comment>
<keyword evidence="6 14" id="KW-0147">Chitin-binding</keyword>
<dbReference type="GO" id="GO:0005576">
    <property type="term" value="C:extracellular region"/>
    <property type="evidence" value="ECO:0007669"/>
    <property type="project" value="UniProtKB-SubCell"/>
</dbReference>
<organism evidence="21 22">
    <name type="scientific">Fusarium oxysporum f. sp. cubense</name>
    <dbReference type="NCBI Taxonomy" id="61366"/>
    <lineage>
        <taxon>Eukaryota</taxon>
        <taxon>Fungi</taxon>
        <taxon>Dikarya</taxon>
        <taxon>Ascomycota</taxon>
        <taxon>Pezizomycotina</taxon>
        <taxon>Sordariomycetes</taxon>
        <taxon>Hypocreomycetidae</taxon>
        <taxon>Hypocreales</taxon>
        <taxon>Nectriaceae</taxon>
        <taxon>Fusarium</taxon>
        <taxon>Fusarium oxysporum species complex</taxon>
    </lineage>
</organism>
<evidence type="ECO:0000256" key="10">
    <source>
        <dbReference type="ARBA" id="ARBA00023277"/>
    </source>
</evidence>
<accession>A0A5C6TLS3</accession>
<dbReference type="CDD" id="cd00035">
    <property type="entry name" value="ChtBD1"/>
    <property type="match status" value="1"/>
</dbReference>
<dbReference type="Gene3D" id="3.10.50.10">
    <property type="match status" value="1"/>
</dbReference>
<keyword evidence="8" id="KW-0146">Chitin degradation</keyword>
<feature type="disulfide bond" evidence="14">
    <location>
        <begin position="437"/>
        <end position="451"/>
    </location>
</feature>
<evidence type="ECO:0000256" key="12">
    <source>
        <dbReference type="ARBA" id="ARBA00023326"/>
    </source>
</evidence>
<dbReference type="GO" id="GO:0008843">
    <property type="term" value="F:endochitinase activity"/>
    <property type="evidence" value="ECO:0007669"/>
    <property type="project" value="UniProtKB-EC"/>
</dbReference>
<gene>
    <name evidence="21" type="ORF">FocTR4_00006286</name>
</gene>
<dbReference type="EMBL" id="VMNF01000003">
    <property type="protein sequence ID" value="TXC11593.1"/>
    <property type="molecule type" value="Genomic_DNA"/>
</dbReference>
<keyword evidence="10" id="KW-0119">Carbohydrate metabolism</keyword>
<dbReference type="CDD" id="cd02878">
    <property type="entry name" value="GH18_zymocin_alpha"/>
    <property type="match status" value="1"/>
</dbReference>
<evidence type="ECO:0000256" key="4">
    <source>
        <dbReference type="ARBA" id="ARBA00012729"/>
    </source>
</evidence>
<evidence type="ECO:0000256" key="11">
    <source>
        <dbReference type="ARBA" id="ARBA00023295"/>
    </source>
</evidence>
<dbReference type="PANTHER" id="PTHR47700:SF2">
    <property type="entry name" value="CHITINASE"/>
    <property type="match status" value="1"/>
</dbReference>
<dbReference type="Gene3D" id="3.10.350.10">
    <property type="entry name" value="LysM domain"/>
    <property type="match status" value="2"/>
</dbReference>
<dbReference type="InterPro" id="IPR011583">
    <property type="entry name" value="Chitinase_II/V-like_cat"/>
</dbReference>
<feature type="region of interest" description="Disordered" evidence="16">
    <location>
        <begin position="1301"/>
        <end position="1361"/>
    </location>
</feature>
<evidence type="ECO:0000256" key="16">
    <source>
        <dbReference type="SAM" id="MobiDB-lite"/>
    </source>
</evidence>
<comment type="catalytic activity">
    <reaction evidence="1">
        <text>Random endo-hydrolysis of N-acetyl-beta-D-glucosaminide (1-&gt;4)-beta-linkages in chitin and chitodextrins.</text>
        <dbReference type="EC" id="3.2.1.14"/>
    </reaction>
</comment>
<keyword evidence="5" id="KW-0964">Secreted</keyword>
<dbReference type="InterPro" id="IPR053214">
    <property type="entry name" value="LysM12-like"/>
</dbReference>
<keyword evidence="12" id="KW-0624">Polysaccharide degradation</keyword>
<evidence type="ECO:0000256" key="17">
    <source>
        <dbReference type="SAM" id="SignalP"/>
    </source>
</evidence>
<dbReference type="EC" id="3.2.1.14" evidence="4"/>
<evidence type="ECO:0000256" key="8">
    <source>
        <dbReference type="ARBA" id="ARBA00023024"/>
    </source>
</evidence>
<evidence type="ECO:0000256" key="6">
    <source>
        <dbReference type="ARBA" id="ARBA00022669"/>
    </source>
</evidence>
<dbReference type="GO" id="GO:0006032">
    <property type="term" value="P:chitin catabolic process"/>
    <property type="evidence" value="ECO:0007669"/>
    <property type="project" value="UniProtKB-KW"/>
</dbReference>
<dbReference type="PROSITE" id="PS51910">
    <property type="entry name" value="GH18_2"/>
    <property type="match status" value="1"/>
</dbReference>
<evidence type="ECO:0000256" key="14">
    <source>
        <dbReference type="PROSITE-ProRule" id="PRU00261"/>
    </source>
</evidence>
<dbReference type="PROSITE" id="PS50941">
    <property type="entry name" value="CHIT_BIND_I_2"/>
    <property type="match status" value="1"/>
</dbReference>
<dbReference type="PROSITE" id="PS01095">
    <property type="entry name" value="GH18_1"/>
    <property type="match status" value="1"/>
</dbReference>
<dbReference type="SMART" id="SM00636">
    <property type="entry name" value="Glyco_18"/>
    <property type="match status" value="1"/>
</dbReference>